<feature type="region of interest" description="Disordered" evidence="1">
    <location>
        <begin position="310"/>
        <end position="336"/>
    </location>
</feature>
<feature type="region of interest" description="Disordered" evidence="1">
    <location>
        <begin position="350"/>
        <end position="369"/>
    </location>
</feature>
<dbReference type="SUPFAM" id="SSF57850">
    <property type="entry name" value="RING/U-box"/>
    <property type="match status" value="1"/>
</dbReference>
<organism evidence="2 3">
    <name type="scientific">Symbiochloris irregularis</name>
    <dbReference type="NCBI Taxonomy" id="706552"/>
    <lineage>
        <taxon>Eukaryota</taxon>
        <taxon>Viridiplantae</taxon>
        <taxon>Chlorophyta</taxon>
        <taxon>core chlorophytes</taxon>
        <taxon>Trebouxiophyceae</taxon>
        <taxon>Trebouxiales</taxon>
        <taxon>Trebouxiaceae</taxon>
        <taxon>Symbiochloris</taxon>
    </lineage>
</organism>
<reference evidence="2 3" key="1">
    <citation type="journal article" date="2024" name="Nat. Commun.">
        <title>Phylogenomics reveals the evolutionary origins of lichenization in chlorophyte algae.</title>
        <authorList>
            <person name="Puginier C."/>
            <person name="Libourel C."/>
            <person name="Otte J."/>
            <person name="Skaloud P."/>
            <person name="Haon M."/>
            <person name="Grisel S."/>
            <person name="Petersen M."/>
            <person name="Berrin J.G."/>
            <person name="Delaux P.M."/>
            <person name="Dal Grande F."/>
            <person name="Keller J."/>
        </authorList>
    </citation>
    <scope>NUCLEOTIDE SEQUENCE [LARGE SCALE GENOMIC DNA]</scope>
    <source>
        <strain evidence="2 3">SAG 2036</strain>
    </source>
</reference>
<feature type="region of interest" description="Disordered" evidence="1">
    <location>
        <begin position="249"/>
        <end position="281"/>
    </location>
</feature>
<dbReference type="PANTHER" id="PTHR31315">
    <property type="entry name" value="PROTEIN SIP5"/>
    <property type="match status" value="1"/>
</dbReference>
<evidence type="ECO:0000313" key="3">
    <source>
        <dbReference type="Proteomes" id="UP001465755"/>
    </source>
</evidence>
<name>A0AAW1P0U2_9CHLO</name>
<dbReference type="GO" id="GO:0005737">
    <property type="term" value="C:cytoplasm"/>
    <property type="evidence" value="ECO:0007669"/>
    <property type="project" value="TreeGrafter"/>
</dbReference>
<proteinExistence type="predicted"/>
<comment type="caution">
    <text evidence="2">The sequence shown here is derived from an EMBL/GenBank/DDBJ whole genome shotgun (WGS) entry which is preliminary data.</text>
</comment>
<dbReference type="Proteomes" id="UP001465755">
    <property type="component" value="Unassembled WGS sequence"/>
</dbReference>
<feature type="compositionally biased region" description="Gly residues" evidence="1">
    <location>
        <begin position="418"/>
        <end position="433"/>
    </location>
</feature>
<feature type="region of interest" description="Disordered" evidence="1">
    <location>
        <begin position="140"/>
        <end position="180"/>
    </location>
</feature>
<dbReference type="PANTHER" id="PTHR31315:SF1">
    <property type="entry name" value="PROTEIN SIP5"/>
    <property type="match status" value="1"/>
</dbReference>
<protein>
    <recommendedName>
        <fullName evidence="4">RING-type domain-containing protein</fullName>
    </recommendedName>
</protein>
<evidence type="ECO:0000313" key="2">
    <source>
        <dbReference type="EMBL" id="KAK9802982.1"/>
    </source>
</evidence>
<evidence type="ECO:0000256" key="1">
    <source>
        <dbReference type="SAM" id="MobiDB-lite"/>
    </source>
</evidence>
<feature type="compositionally biased region" description="Low complexity" evidence="1">
    <location>
        <begin position="590"/>
        <end position="602"/>
    </location>
</feature>
<feature type="region of interest" description="Disordered" evidence="1">
    <location>
        <begin position="579"/>
        <end position="602"/>
    </location>
</feature>
<dbReference type="InterPro" id="IPR039301">
    <property type="entry name" value="Sip5/DA2"/>
</dbReference>
<sequence>MGQKLAKPADGAKPFLKPSGLYPNCEVDLKKLKRSILAHRLAPCYPGKDDESDELEECPICLLQYPALNTSLCCSKGICTECYLQVQATAARPQTCFCPFCKTGFKVAYRGPRSATERSRAKIEQQRVFEAIMKARVKAEEADAQARRKSASSSRTVQPREASCSPPPAAPAPAKIPSSCSHVKSTLPLQANRARSQRTNAQRQAQFVDAQLAAYIPTDILADSSYSGDMDLNDVLLMHAVNASIHDHFSMPRESSPSEADTAESQSGPSPQRQSHKAPGSLRDEVVLLDSTLSDGQLNRLITSESSVNPILDTGVSEGGTGLSVDSTAEAGSSRPPLFDRVTITAAGDYISPTGPSTASEHPPLTSLSTVSSTSMEVLLSAAEEYRSSGAFDSLPGAFCIRDRDGGNMQQREAWPGGPLGGSGGNKGAGGNDGEVSRGQNMAMPLPPIAEMDSERCSSAVDPAPLASWARRHMQDLHSLAQPNSIALKEAFAASARAYRQADSSRPENWPTGVRVQCAAPVRLMSPESSPAVPDHRRLIQCSSLETYEAPSTPHDAAMKAAIARSDDLLRQLYSRTQEPHQRVDNTNDTAASVSHASSTSAVRAESWLERMRKQDEALTNVLNNRDAMRR</sequence>
<dbReference type="AlphaFoldDB" id="A0AAW1P0U2"/>
<accession>A0AAW1P0U2</accession>
<gene>
    <name evidence="2" type="ORF">WJX73_003844</name>
</gene>
<feature type="region of interest" description="Disordered" evidence="1">
    <location>
        <begin position="410"/>
        <end position="436"/>
    </location>
</feature>
<evidence type="ECO:0008006" key="4">
    <source>
        <dbReference type="Google" id="ProtNLM"/>
    </source>
</evidence>
<dbReference type="EMBL" id="JALJOQ010000064">
    <property type="protein sequence ID" value="KAK9802982.1"/>
    <property type="molecule type" value="Genomic_DNA"/>
</dbReference>
<keyword evidence="3" id="KW-1185">Reference proteome</keyword>
<feature type="compositionally biased region" description="Polar residues" evidence="1">
    <location>
        <begin position="253"/>
        <end position="273"/>
    </location>
</feature>